<evidence type="ECO:0000256" key="2">
    <source>
        <dbReference type="ARBA" id="ARBA00005577"/>
    </source>
</evidence>
<feature type="transmembrane region" description="Helical" evidence="7">
    <location>
        <begin position="6"/>
        <end position="26"/>
    </location>
</feature>
<evidence type="ECO:0000256" key="7">
    <source>
        <dbReference type="SAM" id="Phobius"/>
    </source>
</evidence>
<accession>A0AAW1QZN2</accession>
<dbReference type="PANTHER" id="PTHR12889">
    <property type="entry name" value="GAMMA-SECRETASE SUBUNIT APH-1"/>
    <property type="match status" value="1"/>
</dbReference>
<keyword evidence="3 7" id="KW-0812">Transmembrane</keyword>
<dbReference type="GO" id="GO:0016485">
    <property type="term" value="P:protein processing"/>
    <property type="evidence" value="ECO:0007669"/>
    <property type="project" value="InterPro"/>
</dbReference>
<comment type="similarity">
    <text evidence="2">Belongs to the APH-1 family.</text>
</comment>
<evidence type="ECO:0000256" key="4">
    <source>
        <dbReference type="ARBA" id="ARBA00022976"/>
    </source>
</evidence>
<keyword evidence="5 7" id="KW-1133">Transmembrane helix</keyword>
<organism evidence="8 9">
    <name type="scientific">Elliptochloris bilobata</name>
    <dbReference type="NCBI Taxonomy" id="381761"/>
    <lineage>
        <taxon>Eukaryota</taxon>
        <taxon>Viridiplantae</taxon>
        <taxon>Chlorophyta</taxon>
        <taxon>core chlorophytes</taxon>
        <taxon>Trebouxiophyceae</taxon>
        <taxon>Trebouxiophyceae incertae sedis</taxon>
        <taxon>Elliptochloris clade</taxon>
        <taxon>Elliptochloris</taxon>
    </lineage>
</organism>
<dbReference type="GO" id="GO:0016020">
    <property type="term" value="C:membrane"/>
    <property type="evidence" value="ECO:0007669"/>
    <property type="project" value="UniProtKB-SubCell"/>
</dbReference>
<feature type="transmembrane region" description="Helical" evidence="7">
    <location>
        <begin position="214"/>
        <end position="235"/>
    </location>
</feature>
<evidence type="ECO:0000313" key="8">
    <source>
        <dbReference type="EMBL" id="KAK9826813.1"/>
    </source>
</evidence>
<evidence type="ECO:0000256" key="3">
    <source>
        <dbReference type="ARBA" id="ARBA00022692"/>
    </source>
</evidence>
<dbReference type="Proteomes" id="UP001445335">
    <property type="component" value="Unassembled WGS sequence"/>
</dbReference>
<feature type="transmembrane region" description="Helical" evidence="7">
    <location>
        <begin position="189"/>
        <end position="208"/>
    </location>
</feature>
<evidence type="ECO:0000313" key="9">
    <source>
        <dbReference type="Proteomes" id="UP001445335"/>
    </source>
</evidence>
<evidence type="ECO:0000256" key="5">
    <source>
        <dbReference type="ARBA" id="ARBA00022989"/>
    </source>
</evidence>
<dbReference type="InterPro" id="IPR009294">
    <property type="entry name" value="Aph-1"/>
</dbReference>
<proteinExistence type="inferred from homology"/>
<feature type="transmembrane region" description="Helical" evidence="7">
    <location>
        <begin position="33"/>
        <end position="53"/>
    </location>
</feature>
<name>A0AAW1QZN2_9CHLO</name>
<evidence type="ECO:0008006" key="10">
    <source>
        <dbReference type="Google" id="ProtNLM"/>
    </source>
</evidence>
<gene>
    <name evidence="8" type="ORF">WJX81_003457</name>
</gene>
<comment type="subcellular location">
    <subcellularLocation>
        <location evidence="1">Membrane</location>
        <topology evidence="1">Multi-pass membrane protein</topology>
    </subcellularLocation>
</comment>
<dbReference type="Pfam" id="PF06105">
    <property type="entry name" value="Aph-1"/>
    <property type="match status" value="1"/>
</dbReference>
<keyword evidence="4" id="KW-0914">Notch signaling pathway</keyword>
<comment type="caution">
    <text evidence="8">The sequence shown here is derived from an EMBL/GenBank/DDBJ whole genome shotgun (WGS) entry which is preliminary data.</text>
</comment>
<sequence>MGFAGFVGNLLIAGGPGLAIFCVFVAPKSFLVLLFLASLFAWLVSLMLTAALFRGFVPLAEHRGALSAALVVGVAMQEATRYCAWLAHRRILAMLAEAARLRPGTRLGAGERHALALTQGLAHGAAHSFFFYFSWLPLMLGDGTFYVDACPQMSFFLAGALLSLAFLLLHTCAMPVAFDGLGKRQRGQWLAVPAAHLGAALLTLGNLADGGCVAVLPLLLLGAAGMAAAAAWVCWRDVGTVARRVSASANDNL</sequence>
<feature type="transmembrane region" description="Helical" evidence="7">
    <location>
        <begin position="114"/>
        <end position="135"/>
    </location>
</feature>
<dbReference type="AlphaFoldDB" id="A0AAW1QZN2"/>
<feature type="transmembrane region" description="Helical" evidence="7">
    <location>
        <begin position="155"/>
        <end position="177"/>
    </location>
</feature>
<keyword evidence="6 7" id="KW-0472">Membrane</keyword>
<evidence type="ECO:0000256" key="1">
    <source>
        <dbReference type="ARBA" id="ARBA00004141"/>
    </source>
</evidence>
<keyword evidence="9" id="KW-1185">Reference proteome</keyword>
<protein>
    <recommendedName>
        <fullName evidence="10">Gamma-secretase subunit Aph-1</fullName>
    </recommendedName>
</protein>
<reference evidence="8 9" key="1">
    <citation type="journal article" date="2024" name="Nat. Commun.">
        <title>Phylogenomics reveals the evolutionary origins of lichenization in chlorophyte algae.</title>
        <authorList>
            <person name="Puginier C."/>
            <person name="Libourel C."/>
            <person name="Otte J."/>
            <person name="Skaloud P."/>
            <person name="Haon M."/>
            <person name="Grisel S."/>
            <person name="Petersen M."/>
            <person name="Berrin J.G."/>
            <person name="Delaux P.M."/>
            <person name="Dal Grande F."/>
            <person name="Keller J."/>
        </authorList>
    </citation>
    <scope>NUCLEOTIDE SEQUENCE [LARGE SCALE GENOMIC DNA]</scope>
    <source>
        <strain evidence="8 9">SAG 245.80</strain>
    </source>
</reference>
<dbReference type="GO" id="GO:0007219">
    <property type="term" value="P:Notch signaling pathway"/>
    <property type="evidence" value="ECO:0007669"/>
    <property type="project" value="UniProtKB-KW"/>
</dbReference>
<dbReference type="EMBL" id="JALJOU010000062">
    <property type="protein sequence ID" value="KAK9826813.1"/>
    <property type="molecule type" value="Genomic_DNA"/>
</dbReference>
<evidence type="ECO:0000256" key="6">
    <source>
        <dbReference type="ARBA" id="ARBA00023136"/>
    </source>
</evidence>